<accession>A0A3D8Y6B0</accession>
<dbReference type="EMBL" id="QNUL01000022">
    <property type="protein sequence ID" value="REA58206.1"/>
    <property type="molecule type" value="Genomic_DNA"/>
</dbReference>
<evidence type="ECO:0000313" key="2">
    <source>
        <dbReference type="Proteomes" id="UP000256373"/>
    </source>
</evidence>
<organism evidence="1 2">
    <name type="scientific">Dyadobacter luteus</name>
    <dbReference type="NCBI Taxonomy" id="2259619"/>
    <lineage>
        <taxon>Bacteria</taxon>
        <taxon>Pseudomonadati</taxon>
        <taxon>Bacteroidota</taxon>
        <taxon>Cytophagia</taxon>
        <taxon>Cytophagales</taxon>
        <taxon>Spirosomataceae</taxon>
        <taxon>Dyadobacter</taxon>
    </lineage>
</organism>
<name>A0A3D8Y6B0_9BACT</name>
<evidence type="ECO:0000313" key="1">
    <source>
        <dbReference type="EMBL" id="REA58206.1"/>
    </source>
</evidence>
<sequence length="61" mass="6893">MLKCDTLVHLANHGKAGGFRLFKKSFYKTLSYLTDLLGSRLTCRQILAGKLYLGLKFVKQS</sequence>
<proteinExistence type="predicted"/>
<protein>
    <submittedName>
        <fullName evidence="1">Uncharacterized protein</fullName>
    </submittedName>
</protein>
<comment type="caution">
    <text evidence="1">The sequence shown here is derived from an EMBL/GenBank/DDBJ whole genome shotgun (WGS) entry which is preliminary data.</text>
</comment>
<keyword evidence="2" id="KW-1185">Reference proteome</keyword>
<gene>
    <name evidence="1" type="ORF">DSL64_21600</name>
</gene>
<dbReference type="Proteomes" id="UP000256373">
    <property type="component" value="Unassembled WGS sequence"/>
</dbReference>
<dbReference type="AlphaFoldDB" id="A0A3D8Y6B0"/>
<reference evidence="1 2" key="1">
    <citation type="submission" date="2018-07" db="EMBL/GenBank/DDBJ databases">
        <title>Dyadobacter roseus sp. nov., isolated from rose rhizosphere soil.</title>
        <authorList>
            <person name="Chen L."/>
        </authorList>
    </citation>
    <scope>NUCLEOTIDE SEQUENCE [LARGE SCALE GENOMIC DNA]</scope>
    <source>
        <strain evidence="1 2">RS19</strain>
    </source>
</reference>